<proteinExistence type="predicted"/>
<name>A0A3N4PIU1_9BACT</name>
<gene>
    <name evidence="5" type="ORF">EGT74_16360</name>
</gene>
<dbReference type="PROSITE" id="PS00041">
    <property type="entry name" value="HTH_ARAC_FAMILY_1"/>
    <property type="match status" value="1"/>
</dbReference>
<accession>A0A3N4PIU1</accession>
<sequence length="289" mass="33568">MKWVTRQRPKIDRIACPWLILRFIDAQAEILFVPDNEVTATAQKENAIPFDVSGVEYSHYDDRCTFDYFLKKHQLKEPALQTMADIVRGADTDRHDFAPEAAGLWAIAAGMAYNIHDDQALLTQGLVIYDALYSWAKHLQHEKHTRQYSEQVLMEVFHDFISRRYSDRQKRPEWVKEIAAIIQDQVDTNLAMSLKEISAMLEVNPSYLSREFSRYFDDLTFGEYIRKQRIEKAQKLMEAGKYTLTEIAYMTGFSDQSHFSRVFGKFTGQTPTGYLKTIQARKRREGGNG</sequence>
<evidence type="ECO:0000256" key="1">
    <source>
        <dbReference type="ARBA" id="ARBA00023015"/>
    </source>
</evidence>
<dbReference type="SUPFAM" id="SSF46689">
    <property type="entry name" value="Homeodomain-like"/>
    <property type="match status" value="1"/>
</dbReference>
<dbReference type="InterPro" id="IPR009057">
    <property type="entry name" value="Homeodomain-like_sf"/>
</dbReference>
<dbReference type="EMBL" id="RPDH01000002">
    <property type="protein sequence ID" value="RPE08612.1"/>
    <property type="molecule type" value="Genomic_DNA"/>
</dbReference>
<dbReference type="PANTHER" id="PTHR43280:SF28">
    <property type="entry name" value="HTH-TYPE TRANSCRIPTIONAL ACTIVATOR RHAS"/>
    <property type="match status" value="1"/>
</dbReference>
<dbReference type="InterPro" id="IPR020449">
    <property type="entry name" value="Tscrpt_reg_AraC-type_HTH"/>
</dbReference>
<evidence type="ECO:0000256" key="2">
    <source>
        <dbReference type="ARBA" id="ARBA00023125"/>
    </source>
</evidence>
<dbReference type="SMART" id="SM00342">
    <property type="entry name" value="HTH_ARAC"/>
    <property type="match status" value="1"/>
</dbReference>
<dbReference type="Proteomes" id="UP000278351">
    <property type="component" value="Unassembled WGS sequence"/>
</dbReference>
<dbReference type="InterPro" id="IPR018062">
    <property type="entry name" value="HTH_AraC-typ_CS"/>
</dbReference>
<dbReference type="GO" id="GO:0043565">
    <property type="term" value="F:sequence-specific DNA binding"/>
    <property type="evidence" value="ECO:0007669"/>
    <property type="project" value="InterPro"/>
</dbReference>
<dbReference type="AlphaFoldDB" id="A0A3N4PIU1"/>
<protein>
    <submittedName>
        <fullName evidence="5">Helix-turn-helix domain-containing protein</fullName>
    </submittedName>
</protein>
<dbReference type="InterPro" id="IPR018060">
    <property type="entry name" value="HTH_AraC"/>
</dbReference>
<dbReference type="InterPro" id="IPR018634">
    <property type="entry name" value="ChrB_C"/>
</dbReference>
<evidence type="ECO:0000313" key="6">
    <source>
        <dbReference type="Proteomes" id="UP000278351"/>
    </source>
</evidence>
<dbReference type="RefSeq" id="WP_123847611.1">
    <property type="nucleotide sequence ID" value="NZ_RPDH01000002.1"/>
</dbReference>
<keyword evidence="3" id="KW-0804">Transcription</keyword>
<evidence type="ECO:0000313" key="5">
    <source>
        <dbReference type="EMBL" id="RPE08612.1"/>
    </source>
</evidence>
<dbReference type="Pfam" id="PF12833">
    <property type="entry name" value="HTH_18"/>
    <property type="match status" value="1"/>
</dbReference>
<keyword evidence="1" id="KW-0805">Transcription regulation</keyword>
<feature type="domain" description="HTH araC/xylS-type" evidence="4">
    <location>
        <begin position="176"/>
        <end position="277"/>
    </location>
</feature>
<comment type="caution">
    <text evidence="5">The sequence shown here is derived from an EMBL/GenBank/DDBJ whole genome shotgun (WGS) entry which is preliminary data.</text>
</comment>
<dbReference type="PROSITE" id="PS01124">
    <property type="entry name" value="HTH_ARAC_FAMILY_2"/>
    <property type="match status" value="1"/>
</dbReference>
<organism evidence="5 6">
    <name type="scientific">Chitinophaga lutea</name>
    <dbReference type="NCBI Taxonomy" id="2488634"/>
    <lineage>
        <taxon>Bacteria</taxon>
        <taxon>Pseudomonadati</taxon>
        <taxon>Bacteroidota</taxon>
        <taxon>Chitinophagia</taxon>
        <taxon>Chitinophagales</taxon>
        <taxon>Chitinophagaceae</taxon>
        <taxon>Chitinophaga</taxon>
    </lineage>
</organism>
<dbReference type="PRINTS" id="PR00032">
    <property type="entry name" value="HTHARAC"/>
</dbReference>
<keyword evidence="6" id="KW-1185">Reference proteome</keyword>
<evidence type="ECO:0000259" key="4">
    <source>
        <dbReference type="PROSITE" id="PS01124"/>
    </source>
</evidence>
<reference evidence="5 6" key="1">
    <citation type="submission" date="2018-11" db="EMBL/GenBank/DDBJ databases">
        <title>Chitinophaga lutea sp.nov., isolate from arsenic contaminated soil.</title>
        <authorList>
            <person name="Zong Y."/>
        </authorList>
    </citation>
    <scope>NUCLEOTIDE SEQUENCE [LARGE SCALE GENOMIC DNA]</scope>
    <source>
        <strain evidence="5 6">ZY74</strain>
    </source>
</reference>
<dbReference type="PANTHER" id="PTHR43280">
    <property type="entry name" value="ARAC-FAMILY TRANSCRIPTIONAL REGULATOR"/>
    <property type="match status" value="1"/>
</dbReference>
<keyword evidence="2" id="KW-0238">DNA-binding</keyword>
<dbReference type="GO" id="GO:0003700">
    <property type="term" value="F:DNA-binding transcription factor activity"/>
    <property type="evidence" value="ECO:0007669"/>
    <property type="project" value="InterPro"/>
</dbReference>
<evidence type="ECO:0000256" key="3">
    <source>
        <dbReference type="ARBA" id="ARBA00023163"/>
    </source>
</evidence>
<dbReference type="OrthoDB" id="511992at2"/>
<dbReference type="Gene3D" id="1.10.10.60">
    <property type="entry name" value="Homeodomain-like"/>
    <property type="match status" value="2"/>
</dbReference>
<dbReference type="Pfam" id="PF09828">
    <property type="entry name" value="ChrB_C"/>
    <property type="match status" value="1"/>
</dbReference>